<proteinExistence type="predicted"/>
<dbReference type="Pfam" id="PF05159">
    <property type="entry name" value="Capsule_synth"/>
    <property type="match status" value="1"/>
</dbReference>
<dbReference type="SUPFAM" id="SSF53756">
    <property type="entry name" value="UDP-Glycosyltransferase/glycogen phosphorylase"/>
    <property type="match status" value="1"/>
</dbReference>
<evidence type="ECO:0008006" key="3">
    <source>
        <dbReference type="Google" id="ProtNLM"/>
    </source>
</evidence>
<organism evidence="1 2">
    <name type="scientific">Methanocorpusculum parvum</name>
    <dbReference type="NCBI Taxonomy" id="2193"/>
    <lineage>
        <taxon>Archaea</taxon>
        <taxon>Methanobacteriati</taxon>
        <taxon>Methanobacteriota</taxon>
        <taxon>Stenosarchaea group</taxon>
        <taxon>Methanomicrobia</taxon>
        <taxon>Methanomicrobiales</taxon>
        <taxon>Methanocorpusculaceae</taxon>
        <taxon>Methanocorpusculum</taxon>
    </lineage>
</organism>
<dbReference type="AlphaFoldDB" id="A0AAX0Q875"/>
<dbReference type="GO" id="GO:0000271">
    <property type="term" value="P:polysaccharide biosynthetic process"/>
    <property type="evidence" value="ECO:0007669"/>
    <property type="project" value="InterPro"/>
</dbReference>
<sequence length="565" mass="65381">MTKKELLSDLPFSSGETLKSLLIYKDVSVWGLIDILFYIDLDVNIWAGKERAKKNYLQLIRHAPVLIPLISPVSKFIYSCANLITQNPSKKVSSKDPMILTPILPGRWNITRQKENGDISLQNPYYDEIFKKIPSDVDIRTSYSGYPFPETFRQYLNIKKHYSYTTDAIMSEWSHNIFREYLNAIRHFKKIFQKIKSDTNWLSKASSITGKNITELLQLLEYHITCLAPLRVEYYSLLELRIQKYRPDLLFLIGEQSAEGRSWIHLGHKYNIPVICMQHGLILPDDPAYLTHTIKDMVIDTSNKNNATSPSYPIPNLTLVWGCNDYRLLTTDAYYPDKSVKIVGNPRYDKLIDIAVNHTRRDFVDKYKIDANTKLILWTTESHRLKERENKEYIEEVYSAISQLKNVKLLIKQHPVETAIHRELFTIYAKKYAIEPLFFETDVSTSDLIYISDLILIKTSATGQEAVILNKPLIVLDFSDNKDAGKYVTEGVAFASYEKKTLNELMTKLLYTNHNDILATSRENYIKNHLYKIDGKTNQRCAEIIQAILFSKVSEREQTDSATLV</sequence>
<reference evidence="1 2" key="1">
    <citation type="journal article" date="2017" name="BMC Genomics">
        <title>Genomic analysis of methanogenic archaea reveals a shift towards energy conservation.</title>
        <authorList>
            <person name="Gilmore S.P."/>
            <person name="Henske J.K."/>
            <person name="Sexton J.A."/>
            <person name="Solomon K.V."/>
            <person name="Seppala S."/>
            <person name="Yoo J.I."/>
            <person name="Huyett L.M."/>
            <person name="Pressman A."/>
            <person name="Cogan J.Z."/>
            <person name="Kivenson V."/>
            <person name="Peng X."/>
            <person name="Tan Y."/>
            <person name="Valentine D.L."/>
            <person name="O'Malley M.A."/>
        </authorList>
    </citation>
    <scope>NUCLEOTIDE SEQUENCE [LARGE SCALE GENOMIC DNA]</scope>
    <source>
        <strain evidence="1 2">XII</strain>
    </source>
</reference>
<accession>A0AAX0Q875</accession>
<dbReference type="Proteomes" id="UP000243820">
    <property type="component" value="Unassembled WGS sequence"/>
</dbReference>
<dbReference type="Gene3D" id="3.40.50.12580">
    <property type="match status" value="1"/>
</dbReference>
<comment type="caution">
    <text evidence="1">The sequence shown here is derived from an EMBL/GenBank/DDBJ whole genome shotgun (WGS) entry which is preliminary data.</text>
</comment>
<protein>
    <recommendedName>
        <fullName evidence="3">UDP-N-acetylglucosamine 2-epimerase domain-containing protein</fullName>
    </recommendedName>
</protein>
<name>A0AAX0Q875_9EURY</name>
<dbReference type="RefSeq" id="WP_095642113.1">
    <property type="nucleotide sequence ID" value="NZ_LMVO01000013.1"/>
</dbReference>
<dbReference type="EMBL" id="LMVO01000013">
    <property type="protein sequence ID" value="PAV09380.1"/>
    <property type="molecule type" value="Genomic_DNA"/>
</dbReference>
<evidence type="ECO:0000313" key="1">
    <source>
        <dbReference type="EMBL" id="PAV09380.1"/>
    </source>
</evidence>
<dbReference type="InterPro" id="IPR007833">
    <property type="entry name" value="Capsule_polysaccharide_synth"/>
</dbReference>
<dbReference type="GO" id="GO:0015774">
    <property type="term" value="P:polysaccharide transport"/>
    <property type="evidence" value="ECO:0007669"/>
    <property type="project" value="InterPro"/>
</dbReference>
<gene>
    <name evidence="1" type="ORF">ASJ83_07860</name>
</gene>
<keyword evidence="2" id="KW-1185">Reference proteome</keyword>
<dbReference type="InterPro" id="IPR043148">
    <property type="entry name" value="TagF_C"/>
</dbReference>
<evidence type="ECO:0000313" key="2">
    <source>
        <dbReference type="Proteomes" id="UP000243820"/>
    </source>
</evidence>